<dbReference type="EMBL" id="CAJHNJ030000010">
    <property type="protein sequence ID" value="CAG9108460.1"/>
    <property type="molecule type" value="Genomic_DNA"/>
</dbReference>
<protein>
    <submittedName>
        <fullName evidence="2">(diamondback moth) hypothetical protein</fullName>
    </submittedName>
</protein>
<feature type="compositionally biased region" description="Basic and acidic residues" evidence="1">
    <location>
        <begin position="81"/>
        <end position="92"/>
    </location>
</feature>
<comment type="caution">
    <text evidence="2">The sequence shown here is derived from an EMBL/GenBank/DDBJ whole genome shotgun (WGS) entry which is preliminary data.</text>
</comment>
<gene>
    <name evidence="2" type="ORF">PLXY2_LOCUS3872</name>
</gene>
<evidence type="ECO:0000313" key="3">
    <source>
        <dbReference type="Proteomes" id="UP000653454"/>
    </source>
</evidence>
<dbReference type="Proteomes" id="UP000653454">
    <property type="component" value="Unassembled WGS sequence"/>
</dbReference>
<proteinExistence type="predicted"/>
<evidence type="ECO:0000313" key="2">
    <source>
        <dbReference type="EMBL" id="CAG9108460.1"/>
    </source>
</evidence>
<organism evidence="2 3">
    <name type="scientific">Plutella xylostella</name>
    <name type="common">Diamondback moth</name>
    <name type="synonym">Plutella maculipennis</name>
    <dbReference type="NCBI Taxonomy" id="51655"/>
    <lineage>
        <taxon>Eukaryota</taxon>
        <taxon>Metazoa</taxon>
        <taxon>Ecdysozoa</taxon>
        <taxon>Arthropoda</taxon>
        <taxon>Hexapoda</taxon>
        <taxon>Insecta</taxon>
        <taxon>Pterygota</taxon>
        <taxon>Neoptera</taxon>
        <taxon>Endopterygota</taxon>
        <taxon>Lepidoptera</taxon>
        <taxon>Glossata</taxon>
        <taxon>Ditrysia</taxon>
        <taxon>Yponomeutoidea</taxon>
        <taxon>Plutellidae</taxon>
        <taxon>Plutella</taxon>
    </lineage>
</organism>
<name>A0A8S4E1G3_PLUXY</name>
<keyword evidence="3" id="KW-1185">Reference proteome</keyword>
<reference evidence="2" key="1">
    <citation type="submission" date="2020-11" db="EMBL/GenBank/DDBJ databases">
        <authorList>
            <person name="Whiteford S."/>
        </authorList>
    </citation>
    <scope>NUCLEOTIDE SEQUENCE</scope>
</reference>
<feature type="region of interest" description="Disordered" evidence="1">
    <location>
        <begin position="39"/>
        <end position="92"/>
    </location>
</feature>
<evidence type="ECO:0000256" key="1">
    <source>
        <dbReference type="SAM" id="MobiDB-lite"/>
    </source>
</evidence>
<sequence length="92" mass="10487">MFLLGDIQYFFCGSNVTVSRLDCSLRNWLRSRRVRASSRAPLPVESQSSQVECSRGTAAAPRHSRADRRALRTPVSYHSRQVSESDRFLRVS</sequence>
<dbReference type="AlphaFoldDB" id="A0A8S4E1G3"/>
<accession>A0A8S4E1G3</accession>